<dbReference type="Gene3D" id="1.10.10.10">
    <property type="entry name" value="Winged helix-like DNA-binding domain superfamily/Winged helix DNA-binding domain"/>
    <property type="match status" value="1"/>
</dbReference>
<dbReference type="PROSITE" id="PS50931">
    <property type="entry name" value="HTH_LYSR"/>
    <property type="match status" value="1"/>
</dbReference>
<dbReference type="InterPro" id="IPR005119">
    <property type="entry name" value="LysR_subst-bd"/>
</dbReference>
<accession>A0ABD6M2L6</accession>
<evidence type="ECO:0000313" key="6">
    <source>
        <dbReference type="EMBL" id="NTZ50735.1"/>
    </source>
</evidence>
<proteinExistence type="inferred from homology"/>
<dbReference type="FunFam" id="1.10.10.10:FF:000001">
    <property type="entry name" value="LysR family transcriptional regulator"/>
    <property type="match status" value="1"/>
</dbReference>
<name>A0ABD6M2L6_9ENTR</name>
<dbReference type="AlphaFoldDB" id="A0ABD6M2L6"/>
<evidence type="ECO:0000256" key="2">
    <source>
        <dbReference type="ARBA" id="ARBA00023015"/>
    </source>
</evidence>
<dbReference type="PANTHER" id="PTHR30537:SF1">
    <property type="entry name" value="HTH-TYPE TRANSCRIPTIONAL REGULATOR PGRR"/>
    <property type="match status" value="1"/>
</dbReference>
<evidence type="ECO:0000256" key="1">
    <source>
        <dbReference type="ARBA" id="ARBA00009437"/>
    </source>
</evidence>
<keyword evidence="2" id="KW-0805">Transcription regulation</keyword>
<protein>
    <submittedName>
        <fullName evidence="6">LysR family transcriptional regulator</fullName>
    </submittedName>
</protein>
<dbReference type="InterPro" id="IPR036390">
    <property type="entry name" value="WH_DNA-bd_sf"/>
</dbReference>
<comment type="similarity">
    <text evidence="1">Belongs to the LysR transcriptional regulatory family.</text>
</comment>
<keyword evidence="7" id="KW-1185">Reference proteome</keyword>
<dbReference type="InterPro" id="IPR058163">
    <property type="entry name" value="LysR-type_TF_proteobact-type"/>
</dbReference>
<dbReference type="Proteomes" id="UP000729009">
    <property type="component" value="Unassembled WGS sequence"/>
</dbReference>
<dbReference type="RefSeq" id="WP_174360858.1">
    <property type="nucleotide sequence ID" value="NZ_SUQN01000004.1"/>
</dbReference>
<dbReference type="Pfam" id="PF00126">
    <property type="entry name" value="HTH_1"/>
    <property type="match status" value="1"/>
</dbReference>
<evidence type="ECO:0000259" key="5">
    <source>
        <dbReference type="PROSITE" id="PS50931"/>
    </source>
</evidence>
<dbReference type="PANTHER" id="PTHR30537">
    <property type="entry name" value="HTH-TYPE TRANSCRIPTIONAL REGULATOR"/>
    <property type="match status" value="1"/>
</dbReference>
<dbReference type="InterPro" id="IPR036388">
    <property type="entry name" value="WH-like_DNA-bd_sf"/>
</dbReference>
<evidence type="ECO:0000256" key="4">
    <source>
        <dbReference type="ARBA" id="ARBA00023163"/>
    </source>
</evidence>
<sequence length="171" mass="19359">MARENLNDLMAFIVVAREKSFTKAAAHLGVSQSALSHTIRTLESRLGMKLLTRTTRSISLTDIGQSMLDDLGPYIDGIQGRKEGKSLNVKVSGQLVFSRIYQNLQAAIEGYGLAYVPRDIAEKQLAHGELISVLEDWCPYWDGYYIYYPENRNHSKAFQLVIDALRHYKHP</sequence>
<reference evidence="6 7" key="1">
    <citation type="submission" date="2019-05" db="EMBL/GenBank/DDBJ databases">
        <title>Draft genomes of bacterial isolates retrieved from different Forrest soils.</title>
        <authorList>
            <person name="Soares-Castro P."/>
            <person name="Santos P.M."/>
        </authorList>
    </citation>
    <scope>NUCLEOTIDE SEQUENCE [LARGE SCALE GENOMIC DNA]</scope>
    <source>
        <strain evidence="6 7">UMG736</strain>
    </source>
</reference>
<dbReference type="EMBL" id="SUQN01000004">
    <property type="protein sequence ID" value="NTZ50735.1"/>
    <property type="molecule type" value="Genomic_DNA"/>
</dbReference>
<dbReference type="SUPFAM" id="SSF53850">
    <property type="entry name" value="Periplasmic binding protein-like II"/>
    <property type="match status" value="1"/>
</dbReference>
<keyword evidence="3" id="KW-0238">DNA-binding</keyword>
<evidence type="ECO:0000256" key="3">
    <source>
        <dbReference type="ARBA" id="ARBA00023125"/>
    </source>
</evidence>
<dbReference type="PRINTS" id="PR00039">
    <property type="entry name" value="HTHLYSR"/>
</dbReference>
<gene>
    <name evidence="6" type="ORF">FCH32_10540</name>
</gene>
<evidence type="ECO:0000313" key="7">
    <source>
        <dbReference type="Proteomes" id="UP000729009"/>
    </source>
</evidence>
<organism evidence="6 7">
    <name type="scientific">Citrobacter gillenii</name>
    <dbReference type="NCBI Taxonomy" id="67828"/>
    <lineage>
        <taxon>Bacteria</taxon>
        <taxon>Pseudomonadati</taxon>
        <taxon>Pseudomonadota</taxon>
        <taxon>Gammaproteobacteria</taxon>
        <taxon>Enterobacterales</taxon>
        <taxon>Enterobacteriaceae</taxon>
        <taxon>Citrobacter</taxon>
        <taxon>Citrobacter freundii complex</taxon>
    </lineage>
</organism>
<dbReference type="Gene3D" id="3.40.190.10">
    <property type="entry name" value="Periplasmic binding protein-like II"/>
    <property type="match status" value="2"/>
</dbReference>
<dbReference type="InterPro" id="IPR000847">
    <property type="entry name" value="LysR_HTH_N"/>
</dbReference>
<keyword evidence="4" id="KW-0804">Transcription</keyword>
<dbReference type="Pfam" id="PF03466">
    <property type="entry name" value="LysR_substrate"/>
    <property type="match status" value="1"/>
</dbReference>
<comment type="caution">
    <text evidence="6">The sequence shown here is derived from an EMBL/GenBank/DDBJ whole genome shotgun (WGS) entry which is preliminary data.</text>
</comment>
<dbReference type="SUPFAM" id="SSF46785">
    <property type="entry name" value="Winged helix' DNA-binding domain"/>
    <property type="match status" value="1"/>
</dbReference>
<dbReference type="GO" id="GO:0003677">
    <property type="term" value="F:DNA binding"/>
    <property type="evidence" value="ECO:0007669"/>
    <property type="project" value="UniProtKB-KW"/>
</dbReference>
<feature type="domain" description="HTH lysR-type" evidence="5">
    <location>
        <begin position="4"/>
        <end position="61"/>
    </location>
</feature>